<evidence type="ECO:0000256" key="1">
    <source>
        <dbReference type="SAM" id="MobiDB-lite"/>
    </source>
</evidence>
<organism evidence="2 3">
    <name type="scientific">Candidatus Comchoanobacter bicostacola</name>
    <dbReference type="NCBI Taxonomy" id="2919598"/>
    <lineage>
        <taxon>Bacteria</taxon>
        <taxon>Pseudomonadati</taxon>
        <taxon>Pseudomonadota</taxon>
        <taxon>Gammaproteobacteria</taxon>
        <taxon>Candidatus Comchoanobacterales</taxon>
        <taxon>Candidatus Comchoanobacteraceae</taxon>
        <taxon>Candidatus Comchoanobacter</taxon>
    </lineage>
</organism>
<name>A0ABY5DKF3_9GAMM</name>
<dbReference type="RefSeq" id="WP_258568420.1">
    <property type="nucleotide sequence ID" value="NZ_CP092900.1"/>
</dbReference>
<sequence length="48" mass="5186">MISEQEIQILNPIVIGPGDFRKPIAKDGKDGKEGKDDISAVPHGGVWE</sequence>
<accession>A0ABY5DKF3</accession>
<proteinExistence type="predicted"/>
<feature type="region of interest" description="Disordered" evidence="1">
    <location>
        <begin position="17"/>
        <end position="48"/>
    </location>
</feature>
<keyword evidence="3" id="KW-1185">Reference proteome</keyword>
<dbReference type="EMBL" id="CP092900">
    <property type="protein sequence ID" value="UTC24635.1"/>
    <property type="molecule type" value="Genomic_DNA"/>
</dbReference>
<evidence type="ECO:0000313" key="3">
    <source>
        <dbReference type="Proteomes" id="UP001055955"/>
    </source>
</evidence>
<dbReference type="Proteomes" id="UP001055955">
    <property type="component" value="Chromosome"/>
</dbReference>
<evidence type="ECO:0000313" key="2">
    <source>
        <dbReference type="EMBL" id="UTC24635.1"/>
    </source>
</evidence>
<protein>
    <submittedName>
        <fullName evidence="2">Uncharacterized protein</fullName>
    </submittedName>
</protein>
<gene>
    <name evidence="2" type="ORF">MMH89_00445</name>
</gene>
<feature type="compositionally biased region" description="Basic and acidic residues" evidence="1">
    <location>
        <begin position="19"/>
        <end position="38"/>
    </location>
</feature>
<reference evidence="2 3" key="1">
    <citation type="journal article" date="2022" name="Nat. Microbiol.">
        <title>The microbiome of a bacterivorous marine choanoflagellate contains a resource-demanding obligate bacterial associate.</title>
        <authorList>
            <person name="Needham D.M."/>
            <person name="Poirier C."/>
            <person name="Bachy C."/>
            <person name="George E.E."/>
            <person name="Wilken S."/>
            <person name="Yung C.C.M."/>
            <person name="Limardo A.J."/>
            <person name="Morando M."/>
            <person name="Sudek L."/>
            <person name="Malmstrom R.R."/>
            <person name="Keeling P.J."/>
            <person name="Santoro A.E."/>
            <person name="Worden A.Z."/>
        </authorList>
    </citation>
    <scope>NUCLEOTIDE SEQUENCE [LARGE SCALE GENOMIC DNA]</scope>
    <source>
        <strain evidence="2 3">Comchoano-1</strain>
    </source>
</reference>